<reference evidence="1 2" key="1">
    <citation type="journal article" date="2011" name="J. Exp. Med.">
        <title>A live-attenuated chlamydial vaccine protects against trachoma in nonhuman primates.</title>
        <authorList>
            <person name="Kari L."/>
            <person name="Whitmire W.M."/>
            <person name="Olivares-Zavaleta N."/>
            <person name="Goheen M.M."/>
            <person name="Taylor L.D."/>
            <person name="Carlson J.H."/>
            <person name="Sturdevant G.L."/>
            <person name="Lu C."/>
            <person name="Bakios L.E."/>
            <person name="Randall L.B."/>
            <person name="Parnell M.J."/>
            <person name="Zhong G."/>
            <person name="Caldwell H.D."/>
        </authorList>
    </citation>
    <scope>NUCLEOTIDE SEQUENCE [LARGE SCALE GENOMIC DNA]</scope>
    <source>
        <strain evidence="1 2">A2497</strain>
    </source>
</reference>
<accession>G4NN48</accession>
<sequence>MPLHQRIIYVRKVCIQEITREAFPLFDLRS</sequence>
<dbReference type="EMBL" id="CP002401">
    <property type="protein sequence ID" value="AEP35546.1"/>
    <property type="molecule type" value="Genomic_DNA"/>
</dbReference>
<evidence type="ECO:0000313" key="1">
    <source>
        <dbReference type="EMBL" id="AEP35546.1"/>
    </source>
</evidence>
<organism evidence="1 2">
    <name type="scientific">Chlamydia trachomatis serovar A (strain A2497)</name>
    <dbReference type="NCBI Taxonomy" id="580047"/>
    <lineage>
        <taxon>Bacteria</taxon>
        <taxon>Pseudomonadati</taxon>
        <taxon>Chlamydiota</taxon>
        <taxon>Chlamydiia</taxon>
        <taxon>Chlamydiales</taxon>
        <taxon>Chlamydiaceae</taxon>
        <taxon>Chlamydia/Chlamydophila group</taxon>
        <taxon>Chlamydia</taxon>
    </lineage>
</organism>
<evidence type="ECO:0000313" key="2">
    <source>
        <dbReference type="Proteomes" id="UP000009287"/>
    </source>
</evidence>
<name>G4NN48_CHLT4</name>
<dbReference type="AlphaFoldDB" id="G4NN48"/>
<dbReference type="Proteomes" id="UP000009287">
    <property type="component" value="Chromosome"/>
</dbReference>
<dbReference type="KEGG" id="cra:CTO_0999"/>
<gene>
    <name evidence="1" type="ordered locus">CTO_0999</name>
</gene>
<protein>
    <submittedName>
        <fullName evidence="1">Uncharacterized protein</fullName>
    </submittedName>
</protein>
<proteinExistence type="predicted"/>